<sequence length="520" mass="56471">MTLVPQAASVTLGQGFVDLASLLDVSEEIDASLPAEGYTVDVSAARGVAITGGSSAGLFYARQTLRQLLPPSALRKAGPGAAGPWRLREQRVADAPSSGLRWRGCMLDVARHYMPVADVLRFIDLLAFHKLNVLHLHLTDDQGWRIDVPGWPRLASVGGWRERSMMGSRIHKLYDARPHGGVYSAEDLREVVAFAAERHVAVVPEVNLPGHMQAAVAAYPELGNVDVAGRPRDGSVRDAWGVSTRVLGVADSTLAFCRQVLDFVCDVFPSPVIGIGGDECPYDEWRASPAAQARMRALGLASERELHGWLMGQMAAHLATRGRRAYAWDEMMAGYTGAPEAVQVAAWRGPWPTTVAARRGFDVVACPDLSAYLDYRQSDDPGEPTPVGTRLTLEDVYAFEPVPAGLTADEAAHVVGAQVNVWTEHMESARRVDYMAFPRLCAFAEVAWGKPELEGGFDDFRRRLEGSHLARLAALGVNFRPPTGPRPWDARPDAPGKPLPRAVREAELAELTAELKALAK</sequence>
<dbReference type="InterPro" id="IPR017853">
    <property type="entry name" value="GH"/>
</dbReference>
<evidence type="ECO:0000256" key="5">
    <source>
        <dbReference type="ARBA" id="ARBA00023295"/>
    </source>
</evidence>
<dbReference type="Proteomes" id="UP001163105">
    <property type="component" value="Unassembled WGS sequence"/>
</dbReference>
<dbReference type="InterPro" id="IPR015882">
    <property type="entry name" value="HEX_bac_N"/>
</dbReference>
<evidence type="ECO:0000256" key="1">
    <source>
        <dbReference type="ARBA" id="ARBA00001231"/>
    </source>
</evidence>
<feature type="domain" description="Beta-hexosaminidase bacterial type N-terminal" evidence="9">
    <location>
        <begin position="27"/>
        <end position="94"/>
    </location>
</feature>
<feature type="region of interest" description="Disordered" evidence="7">
    <location>
        <begin position="481"/>
        <end position="501"/>
    </location>
</feature>
<dbReference type="CDD" id="cd06563">
    <property type="entry name" value="GH20_chitobiase-like"/>
    <property type="match status" value="1"/>
</dbReference>
<accession>A0AB34FY36</accession>
<dbReference type="Gene3D" id="3.30.379.10">
    <property type="entry name" value="Chitobiase/beta-hexosaminidase domain 2-like"/>
    <property type="match status" value="1"/>
</dbReference>
<comment type="catalytic activity">
    <reaction evidence="1">
        <text>Hydrolysis of terminal non-reducing N-acetyl-D-hexosamine residues in N-acetyl-beta-D-hexosaminides.</text>
        <dbReference type="EC" id="3.2.1.52"/>
    </reaction>
</comment>
<evidence type="ECO:0000256" key="3">
    <source>
        <dbReference type="ARBA" id="ARBA00012663"/>
    </source>
</evidence>
<proteinExistence type="inferred from homology"/>
<protein>
    <recommendedName>
        <fullName evidence="3">beta-N-acetylhexosaminidase</fullName>
        <ecNumber evidence="3">3.2.1.52</ecNumber>
    </recommendedName>
</protein>
<dbReference type="PANTHER" id="PTHR22600">
    <property type="entry name" value="BETA-HEXOSAMINIDASE"/>
    <property type="match status" value="1"/>
</dbReference>
<keyword evidence="5" id="KW-0326">Glycosidase</keyword>
<evidence type="ECO:0000256" key="6">
    <source>
        <dbReference type="PIRSR" id="PIRSR625705-1"/>
    </source>
</evidence>
<keyword evidence="4 10" id="KW-0378">Hydrolase</keyword>
<gene>
    <name evidence="10" type="primary">HEXA_B</name>
    <name evidence="10" type="ORF">O9K51_02210</name>
</gene>
<dbReference type="Pfam" id="PF02838">
    <property type="entry name" value="Glyco_hydro_20b"/>
    <property type="match status" value="1"/>
</dbReference>
<evidence type="ECO:0000256" key="2">
    <source>
        <dbReference type="ARBA" id="ARBA00006285"/>
    </source>
</evidence>
<comment type="similarity">
    <text evidence="2">Belongs to the glycosyl hydrolase 20 family.</text>
</comment>
<evidence type="ECO:0000313" key="10">
    <source>
        <dbReference type="EMBL" id="KAJ6443824.1"/>
    </source>
</evidence>
<dbReference type="GO" id="GO:0004563">
    <property type="term" value="F:beta-N-acetylhexosaminidase activity"/>
    <property type="evidence" value="ECO:0007669"/>
    <property type="project" value="UniProtKB-EC"/>
</dbReference>
<evidence type="ECO:0000256" key="7">
    <source>
        <dbReference type="SAM" id="MobiDB-lite"/>
    </source>
</evidence>
<evidence type="ECO:0000256" key="4">
    <source>
        <dbReference type="ARBA" id="ARBA00022801"/>
    </source>
</evidence>
<comment type="caution">
    <text evidence="10">The sequence shown here is derived from an EMBL/GenBank/DDBJ whole genome shotgun (WGS) entry which is preliminary data.</text>
</comment>
<reference evidence="10" key="1">
    <citation type="submission" date="2023-01" db="EMBL/GenBank/DDBJ databases">
        <title>The growth and conidiation of Purpureocillium lavendulum are regulated by nitrogen source and histone H3K14 acetylation.</title>
        <authorList>
            <person name="Tang P."/>
            <person name="Han J."/>
            <person name="Zhang C."/>
            <person name="Tang P."/>
            <person name="Qi F."/>
            <person name="Zhang K."/>
            <person name="Liang L."/>
        </authorList>
    </citation>
    <scope>NUCLEOTIDE SEQUENCE</scope>
    <source>
        <strain evidence="10">YMF1.00683</strain>
    </source>
</reference>
<dbReference type="Pfam" id="PF00728">
    <property type="entry name" value="Glyco_hydro_20"/>
    <property type="match status" value="1"/>
</dbReference>
<dbReference type="PRINTS" id="PR00738">
    <property type="entry name" value="GLHYDRLASE20"/>
</dbReference>
<name>A0AB34FY36_9HYPO</name>
<evidence type="ECO:0000313" key="11">
    <source>
        <dbReference type="Proteomes" id="UP001163105"/>
    </source>
</evidence>
<dbReference type="InterPro" id="IPR029018">
    <property type="entry name" value="Hex-like_dom2"/>
</dbReference>
<evidence type="ECO:0000259" key="9">
    <source>
        <dbReference type="Pfam" id="PF02838"/>
    </source>
</evidence>
<dbReference type="GO" id="GO:0030203">
    <property type="term" value="P:glycosaminoglycan metabolic process"/>
    <property type="evidence" value="ECO:0007669"/>
    <property type="project" value="TreeGrafter"/>
</dbReference>
<dbReference type="PANTHER" id="PTHR22600:SF57">
    <property type="entry name" value="BETA-N-ACETYLHEXOSAMINIDASE"/>
    <property type="match status" value="1"/>
</dbReference>
<dbReference type="Gene3D" id="3.20.20.80">
    <property type="entry name" value="Glycosidases"/>
    <property type="match status" value="1"/>
</dbReference>
<dbReference type="GO" id="GO:0016020">
    <property type="term" value="C:membrane"/>
    <property type="evidence" value="ECO:0007669"/>
    <property type="project" value="TreeGrafter"/>
</dbReference>
<dbReference type="AlphaFoldDB" id="A0AB34FY36"/>
<dbReference type="SUPFAM" id="SSF55545">
    <property type="entry name" value="beta-N-acetylhexosaminidase-like domain"/>
    <property type="match status" value="1"/>
</dbReference>
<keyword evidence="11" id="KW-1185">Reference proteome</keyword>
<dbReference type="EMBL" id="JAQHRD010000002">
    <property type="protein sequence ID" value="KAJ6443824.1"/>
    <property type="molecule type" value="Genomic_DNA"/>
</dbReference>
<dbReference type="GO" id="GO:0005975">
    <property type="term" value="P:carbohydrate metabolic process"/>
    <property type="evidence" value="ECO:0007669"/>
    <property type="project" value="InterPro"/>
</dbReference>
<evidence type="ECO:0000259" key="8">
    <source>
        <dbReference type="Pfam" id="PF00728"/>
    </source>
</evidence>
<dbReference type="InterPro" id="IPR025705">
    <property type="entry name" value="Beta_hexosaminidase_sua/sub"/>
</dbReference>
<feature type="active site" description="Proton donor" evidence="6">
    <location>
        <position position="279"/>
    </location>
</feature>
<dbReference type="InterPro" id="IPR015883">
    <property type="entry name" value="Glyco_hydro_20_cat"/>
</dbReference>
<dbReference type="EC" id="3.2.1.52" evidence="3"/>
<feature type="domain" description="Glycoside hydrolase family 20 catalytic" evidence="8">
    <location>
        <begin position="101"/>
        <end position="450"/>
    </location>
</feature>
<organism evidence="10 11">
    <name type="scientific">Purpureocillium lavendulum</name>
    <dbReference type="NCBI Taxonomy" id="1247861"/>
    <lineage>
        <taxon>Eukaryota</taxon>
        <taxon>Fungi</taxon>
        <taxon>Dikarya</taxon>
        <taxon>Ascomycota</taxon>
        <taxon>Pezizomycotina</taxon>
        <taxon>Sordariomycetes</taxon>
        <taxon>Hypocreomycetidae</taxon>
        <taxon>Hypocreales</taxon>
        <taxon>Ophiocordycipitaceae</taxon>
        <taxon>Purpureocillium</taxon>
    </lineage>
</organism>
<dbReference type="SUPFAM" id="SSF51445">
    <property type="entry name" value="(Trans)glycosidases"/>
    <property type="match status" value="1"/>
</dbReference>